<feature type="domain" description="FAD dependent oxidoreductase" evidence="2">
    <location>
        <begin position="5"/>
        <end position="266"/>
    </location>
</feature>
<dbReference type="PANTHER" id="PTHR13847">
    <property type="entry name" value="SARCOSINE DEHYDROGENASE-RELATED"/>
    <property type="match status" value="1"/>
</dbReference>
<evidence type="ECO:0000259" key="2">
    <source>
        <dbReference type="Pfam" id="PF01266"/>
    </source>
</evidence>
<sequence length="268" mass="28073">MVQPDVTIRGAGIFGLAVAHACAGQGARVRVVDPNGIGAGSSGGIVGALAPHTPENWNAKKAFQFESLRLAEAWWANVTKVSGLSAGYARLGRLQPLADERAVVLARSRAENAATLWQSFAHWTLLQSSEAGDWAPHSPSGWLVRDTLTARLHPAQACRALAASVVAQGGEIVTEADRVGPEVWATGYEGLAHLSVDLGRSVGAGVKGQAILLDLDRRGEPQLFADGLHIVPHQDGTVAIGSTSERDFTDPTSTDAQLDDILARAIAA</sequence>
<dbReference type="Gene3D" id="3.30.9.10">
    <property type="entry name" value="D-Amino Acid Oxidase, subunit A, domain 2"/>
    <property type="match status" value="2"/>
</dbReference>
<feature type="non-terminal residue" evidence="3">
    <location>
        <position position="268"/>
    </location>
</feature>
<accession>A0A4R6AS77</accession>
<dbReference type="AlphaFoldDB" id="A0A4R6AS77"/>
<reference evidence="3 4" key="1">
    <citation type="submission" date="2019-03" db="EMBL/GenBank/DDBJ databases">
        <title>Rhodobacteraceae bacterium SM1902, a new member of the family Rhodobacteraceae isolated from Yantai.</title>
        <authorList>
            <person name="Sun Y."/>
        </authorList>
    </citation>
    <scope>NUCLEOTIDE SEQUENCE [LARGE SCALE GENOMIC DNA]</scope>
    <source>
        <strain evidence="3 4">SM1902</strain>
    </source>
</reference>
<dbReference type="PANTHER" id="PTHR13847:SF289">
    <property type="entry name" value="GLYCINE OXIDASE"/>
    <property type="match status" value="1"/>
</dbReference>
<dbReference type="GO" id="GO:0016491">
    <property type="term" value="F:oxidoreductase activity"/>
    <property type="evidence" value="ECO:0007669"/>
    <property type="project" value="UniProtKB-KW"/>
</dbReference>
<keyword evidence="4" id="KW-1185">Reference proteome</keyword>
<name>A0A4R6AS77_9RHOB</name>
<keyword evidence="1" id="KW-0560">Oxidoreductase</keyword>
<gene>
    <name evidence="3" type="ORF">E2L05_11765</name>
</gene>
<dbReference type="Proteomes" id="UP000294562">
    <property type="component" value="Unassembled WGS sequence"/>
</dbReference>
<evidence type="ECO:0000256" key="1">
    <source>
        <dbReference type="ARBA" id="ARBA00023002"/>
    </source>
</evidence>
<evidence type="ECO:0000313" key="3">
    <source>
        <dbReference type="EMBL" id="TDL86980.1"/>
    </source>
</evidence>
<organism evidence="3 4">
    <name type="scientific">Meridianimarinicoccus aquatilis</name>
    <dbReference type="NCBI Taxonomy" id="2552766"/>
    <lineage>
        <taxon>Bacteria</taxon>
        <taxon>Pseudomonadati</taxon>
        <taxon>Pseudomonadota</taxon>
        <taxon>Alphaproteobacteria</taxon>
        <taxon>Rhodobacterales</taxon>
        <taxon>Paracoccaceae</taxon>
        <taxon>Meridianimarinicoccus</taxon>
    </lineage>
</organism>
<dbReference type="Pfam" id="PF01266">
    <property type="entry name" value="DAO"/>
    <property type="match status" value="1"/>
</dbReference>
<dbReference type="SUPFAM" id="SSF51905">
    <property type="entry name" value="FAD/NAD(P)-binding domain"/>
    <property type="match status" value="1"/>
</dbReference>
<protein>
    <submittedName>
        <fullName evidence="3">FAD-binding oxidoreductase</fullName>
    </submittedName>
</protein>
<dbReference type="OrthoDB" id="7818064at2"/>
<proteinExistence type="predicted"/>
<dbReference type="InterPro" id="IPR036188">
    <property type="entry name" value="FAD/NAD-bd_sf"/>
</dbReference>
<dbReference type="GO" id="GO:0005737">
    <property type="term" value="C:cytoplasm"/>
    <property type="evidence" value="ECO:0007669"/>
    <property type="project" value="TreeGrafter"/>
</dbReference>
<dbReference type="RefSeq" id="WP_133343109.1">
    <property type="nucleotide sequence ID" value="NZ_SMZO01000025.1"/>
</dbReference>
<dbReference type="InterPro" id="IPR006076">
    <property type="entry name" value="FAD-dep_OxRdtase"/>
</dbReference>
<dbReference type="Gene3D" id="3.50.50.60">
    <property type="entry name" value="FAD/NAD(P)-binding domain"/>
    <property type="match status" value="1"/>
</dbReference>
<comment type="caution">
    <text evidence="3">The sequence shown here is derived from an EMBL/GenBank/DDBJ whole genome shotgun (WGS) entry which is preliminary data.</text>
</comment>
<evidence type="ECO:0000313" key="4">
    <source>
        <dbReference type="Proteomes" id="UP000294562"/>
    </source>
</evidence>
<dbReference type="EMBL" id="SMZO01000025">
    <property type="protein sequence ID" value="TDL86980.1"/>
    <property type="molecule type" value="Genomic_DNA"/>
</dbReference>